<evidence type="ECO:0000313" key="1">
    <source>
        <dbReference type="EMBL" id="KKM13660.1"/>
    </source>
</evidence>
<proteinExistence type="predicted"/>
<sequence length="108" mass="12323">MVDKPDIRDSDDKFLWDLRHDPTGEIATLTARLEAAEETIKTMARHISKRTGQVTQARMERDEAVEICQKAHVLLYNNHQAATVYNMLQTFLKAQQRPVKTNEEGEGG</sequence>
<protein>
    <submittedName>
        <fullName evidence="1">Uncharacterized protein</fullName>
    </submittedName>
</protein>
<accession>A0A0F9KEE0</accession>
<comment type="caution">
    <text evidence="1">The sequence shown here is derived from an EMBL/GenBank/DDBJ whole genome shotgun (WGS) entry which is preliminary data.</text>
</comment>
<name>A0A0F9KEE0_9ZZZZ</name>
<organism evidence="1">
    <name type="scientific">marine sediment metagenome</name>
    <dbReference type="NCBI Taxonomy" id="412755"/>
    <lineage>
        <taxon>unclassified sequences</taxon>
        <taxon>metagenomes</taxon>
        <taxon>ecological metagenomes</taxon>
    </lineage>
</organism>
<reference evidence="1" key="1">
    <citation type="journal article" date="2015" name="Nature">
        <title>Complex archaea that bridge the gap between prokaryotes and eukaryotes.</title>
        <authorList>
            <person name="Spang A."/>
            <person name="Saw J.H."/>
            <person name="Jorgensen S.L."/>
            <person name="Zaremba-Niedzwiedzka K."/>
            <person name="Martijn J."/>
            <person name="Lind A.E."/>
            <person name="van Eijk R."/>
            <person name="Schleper C."/>
            <person name="Guy L."/>
            <person name="Ettema T.J."/>
        </authorList>
    </citation>
    <scope>NUCLEOTIDE SEQUENCE</scope>
</reference>
<dbReference type="EMBL" id="LAZR01015331">
    <property type="protein sequence ID" value="KKM13660.1"/>
    <property type="molecule type" value="Genomic_DNA"/>
</dbReference>
<gene>
    <name evidence="1" type="ORF">LCGC14_1713980</name>
</gene>
<dbReference type="AlphaFoldDB" id="A0A0F9KEE0"/>